<dbReference type="GeneID" id="28855908"/>
<dbReference type="AlphaFoldDB" id="A0A179FA93"/>
<evidence type="ECO:0000313" key="3">
    <source>
        <dbReference type="EMBL" id="OAQ62358.1"/>
    </source>
</evidence>
<protein>
    <submittedName>
        <fullName evidence="3">Beta/Gamma crystallin domain-containing protein</fullName>
    </submittedName>
</protein>
<evidence type="ECO:0000256" key="1">
    <source>
        <dbReference type="SAM" id="Coils"/>
    </source>
</evidence>
<dbReference type="OrthoDB" id="4867227at2759"/>
<proteinExistence type="predicted"/>
<dbReference type="Proteomes" id="UP000078397">
    <property type="component" value="Unassembled WGS sequence"/>
</dbReference>
<evidence type="ECO:0000313" key="4">
    <source>
        <dbReference type="Proteomes" id="UP000078397"/>
    </source>
</evidence>
<feature type="compositionally biased region" description="Low complexity" evidence="2">
    <location>
        <begin position="183"/>
        <end position="210"/>
    </location>
</feature>
<feature type="region of interest" description="Disordered" evidence="2">
    <location>
        <begin position="100"/>
        <end position="259"/>
    </location>
</feature>
<gene>
    <name evidence="3" type="ORF">VFPPC_14144</name>
</gene>
<feature type="compositionally biased region" description="Basic and acidic residues" evidence="2">
    <location>
        <begin position="222"/>
        <end position="233"/>
    </location>
</feature>
<reference evidence="3 4" key="1">
    <citation type="journal article" date="2016" name="PLoS Pathog.">
        <title>Biosynthesis of antibiotic leucinostatins in bio-control fungus Purpureocillium lilacinum and their inhibition on phytophthora revealed by genome mining.</title>
        <authorList>
            <person name="Wang G."/>
            <person name="Liu Z."/>
            <person name="Lin R."/>
            <person name="Li E."/>
            <person name="Mao Z."/>
            <person name="Ling J."/>
            <person name="Yang Y."/>
            <person name="Yin W.B."/>
            <person name="Xie B."/>
        </authorList>
    </citation>
    <scope>NUCLEOTIDE SEQUENCE [LARGE SCALE GENOMIC DNA]</scope>
    <source>
        <strain evidence="3">170</strain>
    </source>
</reference>
<name>A0A179FA93_METCM</name>
<feature type="coiled-coil region" evidence="1">
    <location>
        <begin position="269"/>
        <end position="333"/>
    </location>
</feature>
<accession>A0A179FA93</accession>
<keyword evidence="4" id="KW-1185">Reference proteome</keyword>
<dbReference type="KEGG" id="pchm:VFPPC_14144"/>
<feature type="compositionally biased region" description="Basic and acidic residues" evidence="2">
    <location>
        <begin position="442"/>
        <end position="454"/>
    </location>
</feature>
<keyword evidence="1" id="KW-0175">Coiled coil</keyword>
<feature type="compositionally biased region" description="Polar residues" evidence="2">
    <location>
        <begin position="425"/>
        <end position="441"/>
    </location>
</feature>
<feature type="region of interest" description="Disordered" evidence="2">
    <location>
        <begin position="425"/>
        <end position="454"/>
    </location>
</feature>
<feature type="compositionally biased region" description="Polar residues" evidence="2">
    <location>
        <begin position="116"/>
        <end position="148"/>
    </location>
</feature>
<organism evidence="3 4">
    <name type="scientific">Pochonia chlamydosporia 170</name>
    <dbReference type="NCBI Taxonomy" id="1380566"/>
    <lineage>
        <taxon>Eukaryota</taxon>
        <taxon>Fungi</taxon>
        <taxon>Dikarya</taxon>
        <taxon>Ascomycota</taxon>
        <taxon>Pezizomycotina</taxon>
        <taxon>Sordariomycetes</taxon>
        <taxon>Hypocreomycetidae</taxon>
        <taxon>Hypocreales</taxon>
        <taxon>Clavicipitaceae</taxon>
        <taxon>Pochonia</taxon>
    </lineage>
</organism>
<comment type="caution">
    <text evidence="3">The sequence shown here is derived from an EMBL/GenBank/DDBJ whole genome shotgun (WGS) entry which is preliminary data.</text>
</comment>
<dbReference type="EMBL" id="LSBJ02000007">
    <property type="protein sequence ID" value="OAQ62358.1"/>
    <property type="molecule type" value="Genomic_DNA"/>
</dbReference>
<evidence type="ECO:0000256" key="2">
    <source>
        <dbReference type="SAM" id="MobiDB-lite"/>
    </source>
</evidence>
<sequence length="454" mass="51475">MSRTLSHVEGIKWNIAASQIFPTSTCIIYPEENFKGKSLGIRSSNCIRLRKPLTNNIHSIKVTLFQEYTLYYEPGCQGAKKLALYNDVEDLEDPLVKAAAKYSPSKSTVKKRKEGQASSTGGTWSQEKQERPQVQNQSQHNNRLTAQNLLGKDKKNEPYNAYPNDVVADREAGRNDTGGWTDSSSPSYFPRSRSLSPSQSSDSSVSPSDPTAIPTTSLSAGSDKHASSRDLSAKRAIVTRNDAANRPLTSDIPTGGEREHQVEVTSKFQQVLQEKVEECEKRLQDKIEACEKEFHEKFQVSKTELQEKVKEHEVELERKEDTYKEELRQMKEECKTAWEFHLDALYRNSDMDQRLEDAGKMVRERDAKIRELGAESASKSKLVESLEAQKKESDLSLSKMQDQFTEIKSLQSQLEEKDHIVDGLNSQLKIESTENESLQSQLEEKDRKMDSLKT</sequence>
<dbReference type="RefSeq" id="XP_018140062.1">
    <property type="nucleotide sequence ID" value="XM_018291914.1"/>
</dbReference>